<dbReference type="HOGENOM" id="CLU_1979341_0_0_9"/>
<keyword evidence="2" id="KW-1185">Reference proteome</keyword>
<dbReference type="STRING" id="1116391.PM3016_4762"/>
<name>H6NI99_9BACL</name>
<gene>
    <name evidence="1" type="ORF">PM3016_4762</name>
</gene>
<dbReference type="AlphaFoldDB" id="H6NI99"/>
<evidence type="ECO:0000313" key="2">
    <source>
        <dbReference type="Proteomes" id="UP000007523"/>
    </source>
</evidence>
<organism evidence="1 2">
    <name type="scientific">Paenibacillus mucilaginosus 3016</name>
    <dbReference type="NCBI Taxonomy" id="1116391"/>
    <lineage>
        <taxon>Bacteria</taxon>
        <taxon>Bacillati</taxon>
        <taxon>Bacillota</taxon>
        <taxon>Bacilli</taxon>
        <taxon>Bacillales</taxon>
        <taxon>Paenibacillaceae</taxon>
        <taxon>Paenibacillus</taxon>
    </lineage>
</organism>
<sequence>MTKVQAVFFDLFETLITEYAGGVRKVRRAANPERRSRIGLTEREFRQEWNARIGRRMTGAFPDYPAVLREIGTHRGLAYTEETLQRMLEERGAEKSAAWYVPEAMAARIQGYERLKEPAKLLDWIT</sequence>
<dbReference type="EMBL" id="CP003235">
    <property type="protein sequence ID" value="AFC31502.1"/>
    <property type="molecule type" value="Genomic_DNA"/>
</dbReference>
<dbReference type="RefSeq" id="WP_014371193.1">
    <property type="nucleotide sequence ID" value="NC_016935.1"/>
</dbReference>
<dbReference type="GO" id="GO:0016787">
    <property type="term" value="F:hydrolase activity"/>
    <property type="evidence" value="ECO:0007669"/>
    <property type="project" value="UniProtKB-KW"/>
</dbReference>
<dbReference type="KEGG" id="pmq:PM3016_4762"/>
<proteinExistence type="predicted"/>
<dbReference type="Proteomes" id="UP000007523">
    <property type="component" value="Chromosome"/>
</dbReference>
<keyword evidence="1" id="KW-0378">Hydrolase</keyword>
<reference evidence="1 2" key="1">
    <citation type="journal article" date="2012" name="J. Bacteriol.">
        <title>Complete Genome Sequence of Paenibacillus mucilaginosus 3016, a Bacterium Functional as Microbial Fertilizer.</title>
        <authorList>
            <person name="Ma M."/>
            <person name="Wang Z."/>
            <person name="Li L."/>
            <person name="Jiang X."/>
            <person name="Guan D."/>
            <person name="Cao F."/>
            <person name="Chen H."/>
            <person name="Wang X."/>
            <person name="Shen D."/>
            <person name="Du B."/>
            <person name="Li J."/>
        </authorList>
    </citation>
    <scope>NUCLEOTIDE SEQUENCE [LARGE SCALE GENOMIC DNA]</scope>
    <source>
        <strain evidence="1 2">3016</strain>
    </source>
</reference>
<protein>
    <submittedName>
        <fullName evidence="1">HAD superfamily hydrolase</fullName>
    </submittedName>
</protein>
<accession>H6NI99</accession>
<evidence type="ECO:0000313" key="1">
    <source>
        <dbReference type="EMBL" id="AFC31502.1"/>
    </source>
</evidence>